<reference evidence="1" key="1">
    <citation type="submission" date="2014-12" db="EMBL/GenBank/DDBJ databases">
        <title>Insight into the proteome of Arion vulgaris.</title>
        <authorList>
            <person name="Aradska J."/>
            <person name="Bulat T."/>
            <person name="Smidak R."/>
            <person name="Sarate P."/>
            <person name="Gangsoo J."/>
            <person name="Sialana F."/>
            <person name="Bilban M."/>
            <person name="Lubec G."/>
        </authorList>
    </citation>
    <scope>NUCLEOTIDE SEQUENCE</scope>
    <source>
        <tissue evidence="1">Skin</tissue>
    </source>
</reference>
<gene>
    <name evidence="1" type="primary">ORF214623</name>
</gene>
<sequence>MQGREKSVDKADIINAFYFTYIETEILIRLTEKSLSADKSMLSVGQREM</sequence>
<proteinExistence type="predicted"/>
<dbReference type="AlphaFoldDB" id="A0A0B7BV64"/>
<dbReference type="EMBL" id="HACG01050229">
    <property type="protein sequence ID" value="CEK97094.1"/>
    <property type="molecule type" value="Transcribed_RNA"/>
</dbReference>
<accession>A0A0B7BV64</accession>
<organism evidence="1">
    <name type="scientific">Arion vulgaris</name>
    <dbReference type="NCBI Taxonomy" id="1028688"/>
    <lineage>
        <taxon>Eukaryota</taxon>
        <taxon>Metazoa</taxon>
        <taxon>Spiralia</taxon>
        <taxon>Lophotrochozoa</taxon>
        <taxon>Mollusca</taxon>
        <taxon>Gastropoda</taxon>
        <taxon>Heterobranchia</taxon>
        <taxon>Euthyneura</taxon>
        <taxon>Panpulmonata</taxon>
        <taxon>Eupulmonata</taxon>
        <taxon>Stylommatophora</taxon>
        <taxon>Helicina</taxon>
        <taxon>Arionoidea</taxon>
        <taxon>Arionidae</taxon>
        <taxon>Arion</taxon>
    </lineage>
</organism>
<protein>
    <submittedName>
        <fullName evidence="1">Uncharacterized protein</fullName>
    </submittedName>
</protein>
<evidence type="ECO:0000313" key="1">
    <source>
        <dbReference type="EMBL" id="CEK97094.1"/>
    </source>
</evidence>
<name>A0A0B7BV64_9EUPU</name>